<protein>
    <recommendedName>
        <fullName evidence="3">Transmembrane protein</fullName>
    </recommendedName>
</protein>
<evidence type="ECO:0000313" key="1">
    <source>
        <dbReference type="EMBL" id="KAH9422476.1"/>
    </source>
</evidence>
<reference evidence="1 2" key="2">
    <citation type="journal article" date="2022" name="Mol. Biol. Evol.">
        <title>Comparative Genomics Reveals Insights into the Divergent Evolution of Astigmatic Mites and Household Pest Adaptations.</title>
        <authorList>
            <person name="Xiong Q."/>
            <person name="Wan A.T."/>
            <person name="Liu X."/>
            <person name="Fung C.S."/>
            <person name="Xiao X."/>
            <person name="Malainual N."/>
            <person name="Hou J."/>
            <person name="Wang L."/>
            <person name="Wang M."/>
            <person name="Yang K.Y."/>
            <person name="Cui Y."/>
            <person name="Leung E.L."/>
            <person name="Nong W."/>
            <person name="Shin S.K."/>
            <person name="Au S.W."/>
            <person name="Jeong K.Y."/>
            <person name="Chew F.T."/>
            <person name="Hui J.H."/>
            <person name="Leung T.F."/>
            <person name="Tungtrongchitr A."/>
            <person name="Zhong N."/>
            <person name="Liu Z."/>
            <person name="Tsui S.K."/>
        </authorList>
    </citation>
    <scope>NUCLEOTIDE SEQUENCE [LARGE SCALE GENOMIC DNA]</scope>
    <source>
        <strain evidence="1">Derp</strain>
    </source>
</reference>
<evidence type="ECO:0000313" key="2">
    <source>
        <dbReference type="Proteomes" id="UP000887458"/>
    </source>
</evidence>
<sequence length="166" mass="18401">MTRSTTSTNSCCCAFKRTTNSPRRYRFNEPRFVLLLSLLLLLSNEPFSFDINDSFVVVVVLKNDCNGLALIGRISWPGKIRLSGDDDDKNNGPPTPFIRLLLPFPPNKLLLINLLLINGDDGVNGQSSFRLVSIVILMAVVGCSKAVAEESLPFEFNLFNVDANLH</sequence>
<keyword evidence="2" id="KW-1185">Reference proteome</keyword>
<dbReference type="EMBL" id="NJHN03000036">
    <property type="protein sequence ID" value="KAH9422476.1"/>
    <property type="molecule type" value="Genomic_DNA"/>
</dbReference>
<evidence type="ECO:0008006" key="3">
    <source>
        <dbReference type="Google" id="ProtNLM"/>
    </source>
</evidence>
<dbReference type="Proteomes" id="UP000887458">
    <property type="component" value="Unassembled WGS sequence"/>
</dbReference>
<reference evidence="1 2" key="1">
    <citation type="journal article" date="2018" name="J. Allergy Clin. Immunol.">
        <title>High-quality assembly of Dermatophagoides pteronyssinus genome and transcriptome reveals a wide range of novel allergens.</title>
        <authorList>
            <person name="Liu X.Y."/>
            <person name="Yang K.Y."/>
            <person name="Wang M.Q."/>
            <person name="Kwok J.S."/>
            <person name="Zeng X."/>
            <person name="Yang Z."/>
            <person name="Xiao X.J."/>
            <person name="Lau C.P."/>
            <person name="Li Y."/>
            <person name="Huang Z.M."/>
            <person name="Ba J.G."/>
            <person name="Yim A.K."/>
            <person name="Ouyang C.Y."/>
            <person name="Ngai S.M."/>
            <person name="Chan T.F."/>
            <person name="Leung E.L."/>
            <person name="Liu L."/>
            <person name="Liu Z.G."/>
            <person name="Tsui S.K."/>
        </authorList>
    </citation>
    <scope>NUCLEOTIDE SEQUENCE [LARGE SCALE GENOMIC DNA]</scope>
    <source>
        <strain evidence="1">Derp</strain>
    </source>
</reference>
<organism evidence="1 2">
    <name type="scientific">Dermatophagoides pteronyssinus</name>
    <name type="common">European house dust mite</name>
    <dbReference type="NCBI Taxonomy" id="6956"/>
    <lineage>
        <taxon>Eukaryota</taxon>
        <taxon>Metazoa</taxon>
        <taxon>Ecdysozoa</taxon>
        <taxon>Arthropoda</taxon>
        <taxon>Chelicerata</taxon>
        <taxon>Arachnida</taxon>
        <taxon>Acari</taxon>
        <taxon>Acariformes</taxon>
        <taxon>Sarcoptiformes</taxon>
        <taxon>Astigmata</taxon>
        <taxon>Psoroptidia</taxon>
        <taxon>Analgoidea</taxon>
        <taxon>Pyroglyphidae</taxon>
        <taxon>Dermatophagoidinae</taxon>
        <taxon>Dermatophagoides</taxon>
    </lineage>
</organism>
<proteinExistence type="predicted"/>
<comment type="caution">
    <text evidence="1">The sequence shown here is derived from an EMBL/GenBank/DDBJ whole genome shotgun (WGS) entry which is preliminary data.</text>
</comment>
<name>A0ABQ8JIN8_DERPT</name>
<gene>
    <name evidence="1" type="ORF">DERP_003152</name>
</gene>
<accession>A0ABQ8JIN8</accession>